<keyword evidence="7" id="KW-1185">Reference proteome</keyword>
<dbReference type="InterPro" id="IPR053286">
    <property type="entry name" value="Nematode_rcpt-like_srab"/>
</dbReference>
<comment type="caution">
    <text evidence="6">The sequence shown here is derived from an EMBL/GenBank/DDBJ whole genome shotgun (WGS) entry which is preliminary data.</text>
</comment>
<sequence>DPVVDTAIFVYTDSFMKWMIPFRIVTALAGVVIISIMLYHRKTIDCRKFVAHFNLSFLLLIHILFNLLSCLFVAIDDIYILYQQLTWKTGEDLVLPGTMFSLIVISIERSLATIFYRNYEQCPKWLGAWFGIAQILIPIVCCGIVTAYFDFSQKFSYCSVVSSSNFEVVMQISYVFLVCEMLALVFFHISLYVNWRRLRTRAVMDPTGRYQITENFRTVATLTPLIWCHFLIMVGSAIYFFSYISFNSTFDPRSYPILEESSNQIYWHGIILPLIMFVIYR</sequence>
<proteinExistence type="predicted"/>
<name>A0AAV5W6Z5_9BILA</name>
<evidence type="ECO:0000256" key="5">
    <source>
        <dbReference type="SAM" id="Phobius"/>
    </source>
</evidence>
<dbReference type="GO" id="GO:0016020">
    <property type="term" value="C:membrane"/>
    <property type="evidence" value="ECO:0007669"/>
    <property type="project" value="UniProtKB-SubCell"/>
</dbReference>
<evidence type="ECO:0000313" key="6">
    <source>
        <dbReference type="EMBL" id="GMT27530.1"/>
    </source>
</evidence>
<evidence type="ECO:0000313" key="7">
    <source>
        <dbReference type="Proteomes" id="UP001432322"/>
    </source>
</evidence>
<feature type="non-terminal residue" evidence="6">
    <location>
        <position position="1"/>
    </location>
</feature>
<feature type="transmembrane region" description="Helical" evidence="5">
    <location>
        <begin position="51"/>
        <end position="75"/>
    </location>
</feature>
<evidence type="ECO:0000256" key="4">
    <source>
        <dbReference type="ARBA" id="ARBA00023136"/>
    </source>
</evidence>
<keyword evidence="4 5" id="KW-0472">Membrane</keyword>
<feature type="transmembrane region" description="Helical" evidence="5">
    <location>
        <begin position="264"/>
        <end position="280"/>
    </location>
</feature>
<feature type="non-terminal residue" evidence="6">
    <location>
        <position position="281"/>
    </location>
</feature>
<keyword evidence="3 5" id="KW-1133">Transmembrane helix</keyword>
<comment type="subcellular location">
    <subcellularLocation>
        <location evidence="1">Membrane</location>
        <topology evidence="1">Multi-pass membrane protein</topology>
    </subcellularLocation>
</comment>
<feature type="transmembrane region" description="Helical" evidence="5">
    <location>
        <begin position="95"/>
        <end position="116"/>
    </location>
</feature>
<protein>
    <recommendedName>
        <fullName evidence="8">G protein-coupled receptor</fullName>
    </recommendedName>
</protein>
<feature type="transmembrane region" description="Helical" evidence="5">
    <location>
        <begin position="20"/>
        <end position="39"/>
    </location>
</feature>
<organism evidence="6 7">
    <name type="scientific">Pristionchus fissidentatus</name>
    <dbReference type="NCBI Taxonomy" id="1538716"/>
    <lineage>
        <taxon>Eukaryota</taxon>
        <taxon>Metazoa</taxon>
        <taxon>Ecdysozoa</taxon>
        <taxon>Nematoda</taxon>
        <taxon>Chromadorea</taxon>
        <taxon>Rhabditida</taxon>
        <taxon>Rhabditina</taxon>
        <taxon>Diplogasteromorpha</taxon>
        <taxon>Diplogasteroidea</taxon>
        <taxon>Neodiplogasteridae</taxon>
        <taxon>Pristionchus</taxon>
    </lineage>
</organism>
<dbReference type="Pfam" id="PF10292">
    <property type="entry name" value="7TM_GPCR_Srab"/>
    <property type="match status" value="1"/>
</dbReference>
<evidence type="ECO:0000256" key="1">
    <source>
        <dbReference type="ARBA" id="ARBA00004141"/>
    </source>
</evidence>
<reference evidence="6" key="1">
    <citation type="submission" date="2023-10" db="EMBL/GenBank/DDBJ databases">
        <title>Genome assembly of Pristionchus species.</title>
        <authorList>
            <person name="Yoshida K."/>
            <person name="Sommer R.J."/>
        </authorList>
    </citation>
    <scope>NUCLEOTIDE SEQUENCE</scope>
    <source>
        <strain evidence="6">RS5133</strain>
    </source>
</reference>
<evidence type="ECO:0000256" key="3">
    <source>
        <dbReference type="ARBA" id="ARBA00022989"/>
    </source>
</evidence>
<feature type="transmembrane region" description="Helical" evidence="5">
    <location>
        <begin position="216"/>
        <end position="244"/>
    </location>
</feature>
<feature type="transmembrane region" description="Helical" evidence="5">
    <location>
        <begin position="128"/>
        <end position="149"/>
    </location>
</feature>
<accession>A0AAV5W6Z5</accession>
<dbReference type="PANTHER" id="PTHR46561:SF11">
    <property type="entry name" value="SERPENTINE RECEPTOR CLASS ALPHA_BETA-14"/>
    <property type="match status" value="1"/>
</dbReference>
<feature type="transmembrane region" description="Helical" evidence="5">
    <location>
        <begin position="169"/>
        <end position="195"/>
    </location>
</feature>
<dbReference type="PANTHER" id="PTHR46561">
    <property type="entry name" value="SERPENTINE RECEPTOR, CLASS AB (CLASS A-LIKE)-RELATED"/>
    <property type="match status" value="1"/>
</dbReference>
<keyword evidence="2 5" id="KW-0812">Transmembrane</keyword>
<evidence type="ECO:0000256" key="2">
    <source>
        <dbReference type="ARBA" id="ARBA00022692"/>
    </source>
</evidence>
<dbReference type="Proteomes" id="UP001432322">
    <property type="component" value="Unassembled WGS sequence"/>
</dbReference>
<dbReference type="InterPro" id="IPR019408">
    <property type="entry name" value="7TM_GPCR_serpentine_rcpt_Srab"/>
</dbReference>
<dbReference type="AlphaFoldDB" id="A0AAV5W6Z5"/>
<gene>
    <name evidence="6" type="ORF">PFISCL1PPCAC_18827</name>
</gene>
<dbReference type="EMBL" id="BTSY01000005">
    <property type="protein sequence ID" value="GMT27530.1"/>
    <property type="molecule type" value="Genomic_DNA"/>
</dbReference>
<evidence type="ECO:0008006" key="8">
    <source>
        <dbReference type="Google" id="ProtNLM"/>
    </source>
</evidence>